<keyword evidence="7" id="KW-1185">Reference proteome</keyword>
<keyword evidence="4" id="KW-0833">Ubl conjugation pathway</keyword>
<dbReference type="CDD" id="cd01766">
    <property type="entry name" value="Ubl_UFM1"/>
    <property type="match status" value="1"/>
</dbReference>
<evidence type="ECO:0000256" key="2">
    <source>
        <dbReference type="ARBA" id="ARBA00015319"/>
    </source>
</evidence>
<dbReference type="PANTHER" id="PTHR15825:SF0">
    <property type="entry name" value="UBIQUITIN-FOLD MODIFIER 1"/>
    <property type="match status" value="1"/>
</dbReference>
<dbReference type="AlphaFoldDB" id="A0AAV8YK90"/>
<proteinExistence type="inferred from homology"/>
<evidence type="ECO:0000256" key="4">
    <source>
        <dbReference type="ARBA" id="ARBA00022786"/>
    </source>
</evidence>
<evidence type="ECO:0000313" key="7">
    <source>
        <dbReference type="Proteomes" id="UP001162162"/>
    </source>
</evidence>
<dbReference type="PANTHER" id="PTHR15825">
    <property type="entry name" value="UBIQUITIN-FOLD MODIFIER 1"/>
    <property type="match status" value="1"/>
</dbReference>
<dbReference type="SUPFAM" id="SSF54236">
    <property type="entry name" value="Ubiquitin-like"/>
    <property type="match status" value="1"/>
</dbReference>
<keyword evidence="5" id="KW-0472">Membrane</keyword>
<dbReference type="EMBL" id="JAPWTK010000079">
    <property type="protein sequence ID" value="KAJ8951724.1"/>
    <property type="molecule type" value="Genomic_DNA"/>
</dbReference>
<protein>
    <recommendedName>
        <fullName evidence="2">Ubiquitin-fold modifier 1</fullName>
    </recommendedName>
</protein>
<keyword evidence="5" id="KW-0812">Transmembrane</keyword>
<dbReference type="GO" id="GO:0005737">
    <property type="term" value="C:cytoplasm"/>
    <property type="evidence" value="ECO:0007669"/>
    <property type="project" value="TreeGrafter"/>
</dbReference>
<accession>A0AAV8YK90</accession>
<name>A0AAV8YK90_9CUCU</name>
<comment type="caution">
    <text evidence="6">The sequence shown here is derived from an EMBL/GenBank/DDBJ whole genome shotgun (WGS) entry which is preliminary data.</text>
</comment>
<dbReference type="Pfam" id="PF03671">
    <property type="entry name" value="Ufm1"/>
    <property type="match status" value="1"/>
</dbReference>
<reference evidence="6" key="1">
    <citation type="journal article" date="2023" name="Insect Mol. Biol.">
        <title>Genome sequencing provides insights into the evolution of gene families encoding plant cell wall-degrading enzymes in longhorned beetles.</title>
        <authorList>
            <person name="Shin N.R."/>
            <person name="Okamura Y."/>
            <person name="Kirsch R."/>
            <person name="Pauchet Y."/>
        </authorList>
    </citation>
    <scope>NUCLEOTIDE SEQUENCE</scope>
    <source>
        <strain evidence="6">AMC_N1</strain>
    </source>
</reference>
<dbReference type="FunFam" id="3.10.20.90:FF:000044">
    <property type="entry name" value="Ubiquitin-fold modifier 1"/>
    <property type="match status" value="1"/>
</dbReference>
<keyword evidence="5" id="KW-1133">Transmembrane helix</keyword>
<evidence type="ECO:0000256" key="5">
    <source>
        <dbReference type="SAM" id="Phobius"/>
    </source>
</evidence>
<dbReference type="GO" id="GO:1990592">
    <property type="term" value="P:protein K69-linked ufmylation"/>
    <property type="evidence" value="ECO:0007669"/>
    <property type="project" value="TreeGrafter"/>
</dbReference>
<dbReference type="GO" id="GO:0005634">
    <property type="term" value="C:nucleus"/>
    <property type="evidence" value="ECO:0007669"/>
    <property type="project" value="TreeGrafter"/>
</dbReference>
<evidence type="ECO:0000256" key="1">
    <source>
        <dbReference type="ARBA" id="ARBA00010230"/>
    </source>
</evidence>
<feature type="transmembrane region" description="Helical" evidence="5">
    <location>
        <begin position="233"/>
        <end position="251"/>
    </location>
</feature>
<organism evidence="6 7">
    <name type="scientific">Aromia moschata</name>
    <dbReference type="NCBI Taxonomy" id="1265417"/>
    <lineage>
        <taxon>Eukaryota</taxon>
        <taxon>Metazoa</taxon>
        <taxon>Ecdysozoa</taxon>
        <taxon>Arthropoda</taxon>
        <taxon>Hexapoda</taxon>
        <taxon>Insecta</taxon>
        <taxon>Pterygota</taxon>
        <taxon>Neoptera</taxon>
        <taxon>Endopterygota</taxon>
        <taxon>Coleoptera</taxon>
        <taxon>Polyphaga</taxon>
        <taxon>Cucujiformia</taxon>
        <taxon>Chrysomeloidea</taxon>
        <taxon>Cerambycidae</taxon>
        <taxon>Cerambycinae</taxon>
        <taxon>Callichromatini</taxon>
        <taxon>Aromia</taxon>
    </lineage>
</organism>
<keyword evidence="3" id="KW-1017">Isopeptide bond</keyword>
<dbReference type="InterPro" id="IPR029071">
    <property type="entry name" value="Ubiquitin-like_domsf"/>
</dbReference>
<gene>
    <name evidence="6" type="ORF">NQ318_012574</name>
</gene>
<sequence>MNYNAVSNINQILNSFDNFIIIIENDVWFKSAKADDIKTAFKLGYFLEKSFAHFKSENSLNEFIHVLERWWKMKNSSENVAETTLDIAVRVYTSIFPRQRLQQVLNNLLVVSCSHQALTDFANAVMTDHDKKDLEYQLRLTSWSDFLETGRGNIIKDEITDYLSLHKIESRLHLLLGVLSLNVFLESEKCVQNIILENLLQKMLDRSILSKSFWVTLLRKIDLNIVSKVCSNFEGFLFSIFSFIMYLGGMMRNENGMWKSDSVTSVCPEITYNDLVIIIRSICDTSSVLKDFAISELNEAKEHIETSIWDEIKQDIQLLSVPEATPFTAVLKFAAEEFKVPPATSAIITDDGIGINPQQTAGNVFLKHGSELRIIPRDRVGFEFHVC</sequence>
<dbReference type="Proteomes" id="UP001162162">
    <property type="component" value="Unassembled WGS sequence"/>
</dbReference>
<dbReference type="Gene3D" id="3.10.20.90">
    <property type="entry name" value="Phosphatidylinositol 3-kinase Catalytic Subunit, Chain A, domain 1"/>
    <property type="match status" value="1"/>
</dbReference>
<evidence type="ECO:0000256" key="3">
    <source>
        <dbReference type="ARBA" id="ARBA00022499"/>
    </source>
</evidence>
<evidence type="ECO:0000313" key="6">
    <source>
        <dbReference type="EMBL" id="KAJ8951724.1"/>
    </source>
</evidence>
<dbReference type="InterPro" id="IPR005375">
    <property type="entry name" value="UFM1"/>
</dbReference>
<comment type="similarity">
    <text evidence="1">Belongs to the UFM1 family.</text>
</comment>